<comment type="function">
    <text evidence="9">Catalyzes the attachment of valine to tRNA(Val). As ValRS can inadvertently accommodate and process structurally similar amino acids such as threonine, to avoid such errors, it has a 'posttransfer' editing activity that hydrolyzes mischarged Thr-tRNA(Val) in a tRNA-dependent manner.</text>
</comment>
<dbReference type="Pfam" id="PF10458">
    <property type="entry name" value="Val_tRNA-synt_C"/>
    <property type="match status" value="1"/>
</dbReference>
<evidence type="ECO:0000256" key="3">
    <source>
        <dbReference type="ARBA" id="ARBA00022741"/>
    </source>
</evidence>
<evidence type="ECO:0000256" key="4">
    <source>
        <dbReference type="ARBA" id="ARBA00022840"/>
    </source>
</evidence>
<feature type="binding site" evidence="9">
    <location>
        <position position="529"/>
    </location>
    <ligand>
        <name>ATP</name>
        <dbReference type="ChEBI" id="CHEBI:30616"/>
    </ligand>
</feature>
<protein>
    <recommendedName>
        <fullName evidence="9">Valine--tRNA ligase</fullName>
        <ecNumber evidence="9">6.1.1.9</ecNumber>
    </recommendedName>
    <alternativeName>
        <fullName evidence="9">Valyl-tRNA synthetase</fullName>
        <shortName evidence="9">ValRS</shortName>
    </alternativeName>
</protein>
<reference evidence="13 14" key="1">
    <citation type="submission" date="2023-07" db="EMBL/GenBank/DDBJ databases">
        <title>Genomic Encyclopedia of Type Strains, Phase IV (KMG-IV): sequencing the most valuable type-strain genomes for metagenomic binning, comparative biology and taxonomic classification.</title>
        <authorList>
            <person name="Goeker M."/>
        </authorList>
    </citation>
    <scope>NUCLEOTIDE SEQUENCE [LARGE SCALE GENOMIC DNA]</scope>
    <source>
        <strain evidence="13 14">DSM 16460</strain>
    </source>
</reference>
<dbReference type="SUPFAM" id="SSF46589">
    <property type="entry name" value="tRNA-binding arm"/>
    <property type="match status" value="1"/>
</dbReference>
<sequence length="883" mass="103062">MSEGQELNMAPKYNPIEVEKDRYQYWVDGKFFEAKNDESKEPFTVVIPPPNVTGRLHLGHAWDTTLQDIITRYKRMQGYDVLWLPGMDHAGIATQAKVEGKLKEEGKTRHDLGREGFLQQSWDWKEEYASFIRSQWEKLGLGVDYSRERFTLDEGLSNAVREVFVSLYEQGLIYRGQYIINWDPSTQTALSDIEVIYKEVQGAFYHMKYPLKDGSGHIEVATTRPETMLGDTAVAVHPEDERYNHLIGQKVILPIIGREMEIVGDEYVDMEFGSGAVKITPAHDPNDFEIGERHDLERVLVMHENGTMNENAAQYDGMDRFECRKQIVKDLQEQSVLFDIEEHVHQVGHSERSDAVVEPYLSTQWFVNMKPLADQAIALQETEDKVDFVPDRFEKTYLHWMENIRDWCISRQLWWGHRIPAWYHKETGELYVGRAEPSDKENWVQDEDVLDTWFSSALWPFSTMGWPDEESYDLNRYFPTDVLVTGYDIIFFWVSRMIFQTKHFMDSRPFKDVLIHGLVRDAEGRKMSKSLGNGVDPMDVIDQYGADSLRYFLATGSSPGQDLRFHWEKVEATWNFANKIWNASRFVIMNLDGFQYEDIDLSGEKSVADEWILTRLNETIEQVTHNIDRYDFGEAGRQLYNFIWDEFCDWYIEMAKLPLYGDDEKAKITTKSVLVKTLDDILRMLHPFMPFITEEIWQHIPHEGESITVKAWPQVDSTYNNQQSRAEMERLVSIIRSVRNVRAEVDTPMSKEIKIAIKAQSEDVVKELVRNQVYLERFCNPEELTIKTDLKVPEQAKSAVVTGAEIYFPLEGLIDIDEEITRLREELNKWNSEVERVQKKLANENFVNKAPEAVVQEERDKEKDYLEKQKAVEARIAELENVR</sequence>
<feature type="coiled-coil region" evidence="9">
    <location>
        <begin position="813"/>
        <end position="882"/>
    </location>
</feature>
<evidence type="ECO:0000256" key="9">
    <source>
        <dbReference type="HAMAP-Rule" id="MF_02004"/>
    </source>
</evidence>
<dbReference type="SUPFAM" id="SSF47323">
    <property type="entry name" value="Anticodon-binding domain of a subclass of class I aminoacyl-tRNA synthetases"/>
    <property type="match status" value="1"/>
</dbReference>
<evidence type="ECO:0000256" key="8">
    <source>
        <dbReference type="ARBA" id="ARBA00047552"/>
    </source>
</evidence>
<evidence type="ECO:0000256" key="5">
    <source>
        <dbReference type="ARBA" id="ARBA00022917"/>
    </source>
</evidence>
<dbReference type="Pfam" id="PF08264">
    <property type="entry name" value="Anticodon_1"/>
    <property type="match status" value="1"/>
</dbReference>
<dbReference type="PANTHER" id="PTHR11946">
    <property type="entry name" value="VALYL-TRNA SYNTHETASES"/>
    <property type="match status" value="1"/>
</dbReference>
<organism evidence="13 14">
    <name type="scientific">Alkalibacillus salilacus</name>
    <dbReference type="NCBI Taxonomy" id="284582"/>
    <lineage>
        <taxon>Bacteria</taxon>
        <taxon>Bacillati</taxon>
        <taxon>Bacillota</taxon>
        <taxon>Bacilli</taxon>
        <taxon>Bacillales</taxon>
        <taxon>Bacillaceae</taxon>
        <taxon>Alkalibacillus</taxon>
    </lineage>
</organism>
<keyword evidence="5 9" id="KW-0648">Protein biosynthesis</keyword>
<dbReference type="NCBIfam" id="TIGR00422">
    <property type="entry name" value="valS"/>
    <property type="match status" value="1"/>
</dbReference>
<evidence type="ECO:0000256" key="6">
    <source>
        <dbReference type="ARBA" id="ARBA00023054"/>
    </source>
</evidence>
<dbReference type="InterPro" id="IPR019499">
    <property type="entry name" value="Val-tRNA_synth_tRNA-bd"/>
</dbReference>
<dbReference type="InterPro" id="IPR002300">
    <property type="entry name" value="aa-tRNA-synth_Ia"/>
</dbReference>
<name>A0ABT9VD27_9BACI</name>
<evidence type="ECO:0000259" key="12">
    <source>
        <dbReference type="Pfam" id="PF10458"/>
    </source>
</evidence>
<dbReference type="HAMAP" id="MF_02004">
    <property type="entry name" value="Val_tRNA_synth_type1"/>
    <property type="match status" value="1"/>
</dbReference>
<evidence type="ECO:0000259" key="11">
    <source>
        <dbReference type="Pfam" id="PF08264"/>
    </source>
</evidence>
<dbReference type="RefSeq" id="WP_306974710.1">
    <property type="nucleotide sequence ID" value="NZ_JAUSTQ010000002.1"/>
</dbReference>
<dbReference type="InterPro" id="IPR001412">
    <property type="entry name" value="aa-tRNA-synth_I_CS"/>
</dbReference>
<evidence type="ECO:0000256" key="7">
    <source>
        <dbReference type="ARBA" id="ARBA00023146"/>
    </source>
</evidence>
<dbReference type="PRINTS" id="PR00986">
    <property type="entry name" value="TRNASYNTHVAL"/>
</dbReference>
<dbReference type="EMBL" id="JAUSTQ010000002">
    <property type="protein sequence ID" value="MDQ0158765.1"/>
    <property type="molecule type" value="Genomic_DNA"/>
</dbReference>
<feature type="domain" description="Aminoacyl-tRNA synthetase class Ia" evidence="10">
    <location>
        <begin position="22"/>
        <end position="565"/>
    </location>
</feature>
<evidence type="ECO:0000256" key="2">
    <source>
        <dbReference type="ARBA" id="ARBA00022598"/>
    </source>
</evidence>
<keyword evidence="3 9" id="KW-0547">Nucleotide-binding</keyword>
<dbReference type="Gene3D" id="3.90.740.10">
    <property type="entry name" value="Valyl/Leucyl/Isoleucyl-tRNA synthetase, editing domain"/>
    <property type="match status" value="1"/>
</dbReference>
<dbReference type="EC" id="6.1.1.9" evidence="9"/>
<dbReference type="SUPFAM" id="SSF52374">
    <property type="entry name" value="Nucleotidylyl transferase"/>
    <property type="match status" value="1"/>
</dbReference>
<comment type="catalytic activity">
    <reaction evidence="8 9">
        <text>tRNA(Val) + L-valine + ATP = L-valyl-tRNA(Val) + AMP + diphosphate</text>
        <dbReference type="Rhea" id="RHEA:10704"/>
        <dbReference type="Rhea" id="RHEA-COMP:9672"/>
        <dbReference type="Rhea" id="RHEA-COMP:9708"/>
        <dbReference type="ChEBI" id="CHEBI:30616"/>
        <dbReference type="ChEBI" id="CHEBI:33019"/>
        <dbReference type="ChEBI" id="CHEBI:57762"/>
        <dbReference type="ChEBI" id="CHEBI:78442"/>
        <dbReference type="ChEBI" id="CHEBI:78537"/>
        <dbReference type="ChEBI" id="CHEBI:456215"/>
        <dbReference type="EC" id="6.1.1.9"/>
    </reaction>
</comment>
<keyword evidence="6 9" id="KW-0175">Coiled coil</keyword>
<dbReference type="Gene3D" id="3.40.50.620">
    <property type="entry name" value="HUPs"/>
    <property type="match status" value="2"/>
</dbReference>
<keyword evidence="1 9" id="KW-0963">Cytoplasm</keyword>
<keyword evidence="4 9" id="KW-0067">ATP-binding</keyword>
<dbReference type="InterPro" id="IPR037118">
    <property type="entry name" value="Val-tRNA_synth_C_sf"/>
</dbReference>
<accession>A0ABT9VD27</accession>
<comment type="similarity">
    <text evidence="9">Belongs to the class-I aminoacyl-tRNA synthetase family. ValS type 1 subfamily.</text>
</comment>
<comment type="subunit">
    <text evidence="9">Monomer.</text>
</comment>
<feature type="domain" description="Valyl-tRNA synthetase tRNA-binding arm" evidence="12">
    <location>
        <begin position="815"/>
        <end position="879"/>
    </location>
</feature>
<dbReference type="Gene3D" id="1.10.287.380">
    <property type="entry name" value="Valyl-tRNA synthetase, C-terminal domain"/>
    <property type="match status" value="1"/>
</dbReference>
<dbReference type="GO" id="GO:0004832">
    <property type="term" value="F:valine-tRNA ligase activity"/>
    <property type="evidence" value="ECO:0007669"/>
    <property type="project" value="UniProtKB-EC"/>
</dbReference>
<dbReference type="CDD" id="cd00817">
    <property type="entry name" value="ValRS_core"/>
    <property type="match status" value="1"/>
</dbReference>
<comment type="domain">
    <text evidence="9">ValRS has two distinct active sites: one for aminoacylation and one for editing. The misactivated threonine is translocated from the active site to the editing site.</text>
</comment>
<dbReference type="CDD" id="cd07962">
    <property type="entry name" value="Anticodon_Ia_Val"/>
    <property type="match status" value="1"/>
</dbReference>
<comment type="domain">
    <text evidence="9">The C-terminal coiled-coil domain is crucial for aminoacylation activity.</text>
</comment>
<keyword evidence="14" id="KW-1185">Reference proteome</keyword>
<gene>
    <name evidence="9" type="primary">valS</name>
    <name evidence="13" type="ORF">J2S77_000721</name>
</gene>
<evidence type="ECO:0000313" key="13">
    <source>
        <dbReference type="EMBL" id="MDQ0158765.1"/>
    </source>
</evidence>
<dbReference type="InterPro" id="IPR010978">
    <property type="entry name" value="tRNA-bd_arm"/>
</dbReference>
<evidence type="ECO:0000256" key="1">
    <source>
        <dbReference type="ARBA" id="ARBA00022490"/>
    </source>
</evidence>
<evidence type="ECO:0000313" key="14">
    <source>
        <dbReference type="Proteomes" id="UP001224359"/>
    </source>
</evidence>
<comment type="caution">
    <text evidence="13">The sequence shown here is derived from an EMBL/GenBank/DDBJ whole genome shotgun (WGS) entry which is preliminary data.</text>
</comment>
<dbReference type="NCBIfam" id="NF004349">
    <property type="entry name" value="PRK05729.1"/>
    <property type="match status" value="1"/>
</dbReference>
<dbReference type="Pfam" id="PF00133">
    <property type="entry name" value="tRNA-synt_1"/>
    <property type="match status" value="1"/>
</dbReference>
<dbReference type="InterPro" id="IPR009080">
    <property type="entry name" value="tRNAsynth_Ia_anticodon-bd"/>
</dbReference>
<evidence type="ECO:0000259" key="10">
    <source>
        <dbReference type="Pfam" id="PF00133"/>
    </source>
</evidence>
<dbReference type="Proteomes" id="UP001224359">
    <property type="component" value="Unassembled WGS sequence"/>
</dbReference>
<feature type="short sequence motif" description="'HIGH' region" evidence="9">
    <location>
        <begin position="50"/>
        <end position="60"/>
    </location>
</feature>
<feature type="domain" description="Methionyl/Valyl/Leucyl/Isoleucyl-tRNA synthetase anticodon-binding" evidence="11">
    <location>
        <begin position="609"/>
        <end position="756"/>
    </location>
</feature>
<feature type="short sequence motif" description="'KMSKS' region" evidence="9">
    <location>
        <begin position="526"/>
        <end position="530"/>
    </location>
</feature>
<dbReference type="InterPro" id="IPR013155">
    <property type="entry name" value="M/V/L/I-tRNA-synth_anticd-bd"/>
</dbReference>
<dbReference type="InterPro" id="IPR033705">
    <property type="entry name" value="Anticodon_Ia_Val"/>
</dbReference>
<dbReference type="InterPro" id="IPR009008">
    <property type="entry name" value="Val/Leu/Ile-tRNA-synth_edit"/>
</dbReference>
<dbReference type="Gene3D" id="1.10.730.10">
    <property type="entry name" value="Isoleucyl-tRNA Synthetase, Domain 1"/>
    <property type="match status" value="1"/>
</dbReference>
<dbReference type="InterPro" id="IPR014729">
    <property type="entry name" value="Rossmann-like_a/b/a_fold"/>
</dbReference>
<dbReference type="PANTHER" id="PTHR11946:SF93">
    <property type="entry name" value="VALINE--TRNA LIGASE, CHLOROPLASTIC_MITOCHONDRIAL 2"/>
    <property type="match status" value="1"/>
</dbReference>
<keyword evidence="2 9" id="KW-0436">Ligase</keyword>
<keyword evidence="7 9" id="KW-0030">Aminoacyl-tRNA synthetase</keyword>
<dbReference type="SUPFAM" id="SSF50677">
    <property type="entry name" value="ValRS/IleRS/LeuRS editing domain"/>
    <property type="match status" value="1"/>
</dbReference>
<dbReference type="InterPro" id="IPR002303">
    <property type="entry name" value="Valyl-tRNA_ligase"/>
</dbReference>
<dbReference type="PROSITE" id="PS00178">
    <property type="entry name" value="AA_TRNA_LIGASE_I"/>
    <property type="match status" value="1"/>
</dbReference>
<proteinExistence type="inferred from homology"/>
<comment type="subcellular location">
    <subcellularLocation>
        <location evidence="9">Cytoplasm</location>
    </subcellularLocation>
</comment>